<feature type="transmembrane region" description="Helical" evidence="5">
    <location>
        <begin position="46"/>
        <end position="64"/>
    </location>
</feature>
<dbReference type="InterPro" id="IPR006479">
    <property type="entry name" value="Holin"/>
</dbReference>
<reference evidence="6" key="4">
    <citation type="journal article" date="2019" name="Int. J. Syst. Evol. Microbiol.">
        <title>Streptococcus chenjunshii sp. nov. isolated from feces of Tibetan antelopes.</title>
        <authorList>
            <person name="Tian Z."/>
            <person name="Lu S."/>
            <person name="Jin D."/>
            <person name="Yang J."/>
            <person name="Pu J."/>
            <person name="Lai X.H."/>
            <person name="Bai X.N."/>
            <person name="Wu X.M."/>
            <person name="Li J."/>
            <person name="Wang S."/>
            <person name="Xu J."/>
        </authorList>
    </citation>
    <scope>NUCLEOTIDE SEQUENCE</scope>
    <source>
        <strain evidence="6">Z15</strain>
    </source>
</reference>
<dbReference type="Proteomes" id="UP000264056">
    <property type="component" value="Unassembled WGS sequence"/>
</dbReference>
<dbReference type="EMBL" id="QVQY01000010">
    <property type="protein sequence ID" value="RFU51126.1"/>
    <property type="molecule type" value="Genomic_DNA"/>
</dbReference>
<reference evidence="8 10" key="2">
    <citation type="submission" date="2018-08" db="EMBL/GenBank/DDBJ databases">
        <title>Draft genome of Streptococcus sp. nov. Z1.</title>
        <authorList>
            <person name="Tian Z."/>
        </authorList>
    </citation>
    <scope>NUCLEOTIDE SEQUENCE [LARGE SCALE GENOMIC DNA]</scope>
    <source>
        <strain evidence="8">Z1</strain>
        <strain evidence="10">Z1(2018)</strain>
    </source>
</reference>
<dbReference type="GO" id="GO:0016020">
    <property type="term" value="C:membrane"/>
    <property type="evidence" value="ECO:0007669"/>
    <property type="project" value="UniProtKB-SubCell"/>
</dbReference>
<dbReference type="Pfam" id="PF04688">
    <property type="entry name" value="Holin_SPP1"/>
    <property type="match status" value="1"/>
</dbReference>
<sequence length="113" mass="12469">MKKILNDLKHVNAGTWARTVLLALGVVNYFLNAFGIQVIAFDDSQITELVNAAYIAITGFYALWKNNSFTAEAQEAQHYLNDLKVVHKAIAKSTDEAQATNHAESNDDNIVMG</sequence>
<keyword evidence="3 5" id="KW-1133">Transmembrane helix</keyword>
<gene>
    <name evidence="6" type="ORF">DDV21_010175</name>
    <name evidence="7" type="ORF">DDV22_05325</name>
    <name evidence="8" type="ORF">DDV23_05835</name>
</gene>
<comment type="subcellular location">
    <subcellularLocation>
        <location evidence="1">Membrane</location>
    </subcellularLocation>
</comment>
<keyword evidence="11" id="KW-1185">Reference proteome</keyword>
<dbReference type="AlphaFoldDB" id="A0A372KMT3"/>
<evidence type="ECO:0000313" key="6">
    <source>
        <dbReference type="EMBL" id="AXQ79417.1"/>
    </source>
</evidence>
<evidence type="ECO:0000313" key="10">
    <source>
        <dbReference type="Proteomes" id="UP000262901"/>
    </source>
</evidence>
<accession>A0A372KMT3</accession>
<feature type="transmembrane region" description="Helical" evidence="5">
    <location>
        <begin position="20"/>
        <end position="40"/>
    </location>
</feature>
<reference evidence="7 11" key="1">
    <citation type="submission" date="2018-08" db="EMBL/GenBank/DDBJ databases">
        <title>Draft genome of Streptococcus sp .nov. Z2.</title>
        <authorList>
            <person name="Tian Z."/>
        </authorList>
    </citation>
    <scope>NUCLEOTIDE SEQUENCE [LARGE SCALE GENOMIC DNA]</scope>
    <source>
        <strain evidence="7 11">Z2</strain>
    </source>
</reference>
<dbReference type="EMBL" id="CP031733">
    <property type="protein sequence ID" value="AXQ79417.1"/>
    <property type="molecule type" value="Genomic_DNA"/>
</dbReference>
<evidence type="ECO:0000256" key="3">
    <source>
        <dbReference type="ARBA" id="ARBA00022989"/>
    </source>
</evidence>
<name>A0A372KMT3_9STRE</name>
<dbReference type="EMBL" id="QVQZ01000010">
    <property type="protein sequence ID" value="RFU53224.1"/>
    <property type="molecule type" value="Genomic_DNA"/>
</dbReference>
<accession>A0A346NEH2</accession>
<dbReference type="OrthoDB" id="2353897at2"/>
<evidence type="ECO:0000313" key="9">
    <source>
        <dbReference type="Proteomes" id="UP000246115"/>
    </source>
</evidence>
<evidence type="ECO:0000313" key="8">
    <source>
        <dbReference type="EMBL" id="RFU53224.1"/>
    </source>
</evidence>
<organism evidence="8 10">
    <name type="scientific">Streptococcus chenjunshii</name>
    <dbReference type="NCBI Taxonomy" id="2173853"/>
    <lineage>
        <taxon>Bacteria</taxon>
        <taxon>Bacillati</taxon>
        <taxon>Bacillota</taxon>
        <taxon>Bacilli</taxon>
        <taxon>Lactobacillales</taxon>
        <taxon>Streptococcaceae</taxon>
        <taxon>Streptococcus</taxon>
    </lineage>
</organism>
<protein>
    <submittedName>
        <fullName evidence="8">Phage holin</fullName>
    </submittedName>
</protein>
<evidence type="ECO:0000313" key="7">
    <source>
        <dbReference type="EMBL" id="RFU51126.1"/>
    </source>
</evidence>
<dbReference type="Proteomes" id="UP000262901">
    <property type="component" value="Unassembled WGS sequence"/>
</dbReference>
<proteinExistence type="predicted"/>
<dbReference type="NCBIfam" id="TIGR01592">
    <property type="entry name" value="holin_SPP1"/>
    <property type="match status" value="1"/>
</dbReference>
<dbReference type="KEGG" id="schj:DDV21_010175"/>
<dbReference type="RefSeq" id="WP_116878174.1">
    <property type="nucleotide sequence ID" value="NZ_CP031733.1"/>
</dbReference>
<evidence type="ECO:0000256" key="2">
    <source>
        <dbReference type="ARBA" id="ARBA00022692"/>
    </source>
</evidence>
<evidence type="ECO:0000256" key="4">
    <source>
        <dbReference type="ARBA" id="ARBA00023136"/>
    </source>
</evidence>
<keyword evidence="2 5" id="KW-0812">Transmembrane</keyword>
<evidence type="ECO:0000313" key="11">
    <source>
        <dbReference type="Proteomes" id="UP000264056"/>
    </source>
</evidence>
<evidence type="ECO:0000256" key="1">
    <source>
        <dbReference type="ARBA" id="ARBA00004370"/>
    </source>
</evidence>
<keyword evidence="4 5" id="KW-0472">Membrane</keyword>
<dbReference type="Proteomes" id="UP000246115">
    <property type="component" value="Chromosome"/>
</dbReference>
<evidence type="ECO:0000256" key="5">
    <source>
        <dbReference type="SAM" id="Phobius"/>
    </source>
</evidence>
<reference evidence="9" key="3">
    <citation type="submission" date="2018-08" db="EMBL/GenBank/DDBJ databases">
        <title>Streptococcus chenjunshii sp. nov., isolated from stools sample of the Tibetan antelope in the Qinghai-Tibet plateau, China.</title>
        <authorList>
            <person name="Tian Z."/>
        </authorList>
    </citation>
    <scope>NUCLEOTIDE SEQUENCE [LARGE SCALE GENOMIC DNA]</scope>
    <source>
        <strain evidence="9">Z15</strain>
    </source>
</reference>